<keyword evidence="2 4" id="KW-0863">Zinc-finger</keyword>
<dbReference type="InParanoid" id="A0A448YNZ6"/>
<name>A0A448YNZ6_BRENA</name>
<dbReference type="FunCoup" id="A0A448YNZ6">
    <property type="interactions" value="233"/>
</dbReference>
<dbReference type="AlphaFoldDB" id="A0A448YNZ6"/>
<keyword evidence="3" id="KW-0862">Zinc</keyword>
<dbReference type="CDD" id="cd15534">
    <property type="entry name" value="PHD2_PHF12_Rco1"/>
    <property type="match status" value="1"/>
</dbReference>
<dbReference type="GO" id="GO:0032221">
    <property type="term" value="C:Rpd3S complex"/>
    <property type="evidence" value="ECO:0007669"/>
    <property type="project" value="TreeGrafter"/>
</dbReference>
<evidence type="ECO:0000256" key="5">
    <source>
        <dbReference type="SAM" id="MobiDB-lite"/>
    </source>
</evidence>
<dbReference type="GO" id="GO:0008270">
    <property type="term" value="F:zinc ion binding"/>
    <property type="evidence" value="ECO:0007669"/>
    <property type="project" value="UniProtKB-KW"/>
</dbReference>
<dbReference type="CDD" id="cd15535">
    <property type="entry name" value="PHD1_Rco1"/>
    <property type="match status" value="1"/>
</dbReference>
<evidence type="ECO:0000256" key="2">
    <source>
        <dbReference type="ARBA" id="ARBA00022771"/>
    </source>
</evidence>
<dbReference type="STRING" id="13370.A0A448YNZ6"/>
<feature type="region of interest" description="Disordered" evidence="5">
    <location>
        <begin position="173"/>
        <end position="199"/>
    </location>
</feature>
<evidence type="ECO:0000256" key="1">
    <source>
        <dbReference type="ARBA" id="ARBA00022723"/>
    </source>
</evidence>
<protein>
    <submittedName>
        <fullName evidence="7">DEKNAAC103620</fullName>
    </submittedName>
</protein>
<dbReference type="Pfam" id="PF00628">
    <property type="entry name" value="PHD"/>
    <property type="match status" value="2"/>
</dbReference>
<feature type="domain" description="PHD-type" evidence="6">
    <location>
        <begin position="337"/>
        <end position="390"/>
    </location>
</feature>
<dbReference type="SMART" id="SM00249">
    <property type="entry name" value="PHD"/>
    <property type="match status" value="2"/>
</dbReference>
<feature type="domain" description="PHD-type" evidence="6">
    <location>
        <begin position="203"/>
        <end position="251"/>
    </location>
</feature>
<evidence type="ECO:0000313" key="8">
    <source>
        <dbReference type="Proteomes" id="UP000290900"/>
    </source>
</evidence>
<dbReference type="OrthoDB" id="5876363at2759"/>
<gene>
    <name evidence="7" type="ORF">BRENAR_LOCUS3334</name>
</gene>
<evidence type="ECO:0000259" key="6">
    <source>
        <dbReference type="PROSITE" id="PS50016"/>
    </source>
</evidence>
<feature type="compositionally biased region" description="Acidic residues" evidence="5">
    <location>
        <begin position="176"/>
        <end position="194"/>
    </location>
</feature>
<keyword evidence="1" id="KW-0479">Metal-binding</keyword>
<dbReference type="InterPro" id="IPR001965">
    <property type="entry name" value="Znf_PHD"/>
</dbReference>
<sequence>MRSSSFTVDIAIGSQRRLRSRTSSEPPGPSPNDNSPSGNHVAFEEPPLAQPTNGATGQPLEEPPNTVSKRELGASLKKKSSANQEAETELIAERLKRERETEYIGDLNTSSSEPITQPSELRTNANMKEEPIYDDEDYEYPSRKKQKKVILKLSPVKTSRKNGNVNFAQANSIPIETDDVEEEEEEAREDENNDSNEAAVNNQDFCSSCGLPGSFICCEGCPKSFHFHCLNPPLDPLHLPDQWFCNECLRKQFEERHGKEKHPRNVGIFGRMLDDLEFTNPAAFRLPRDICEAFEGVAMDKFGDFMDDSLKPVKTYRQIVKEMEDPLHGVYDTEGNPYFCYKCGESGLGYKELIKCDYCSQCWHLDCLDPPLASVKQLGAKWKCPNHADNVIQPALRLRDQPSVEISATRGINIPADADVEIINVDDAAVRDEAAGTRYIYDDSEARKEMETNPLYQYSNKADGLKYVLSDAMTQYAEHTKLGNVTYRLKEEGIILDFIKGAKIRKTNQKGELVRQNLTTYAKLRPELREYLWSLSQLSKRDLVTERQKKINFNELLELADGEYKLENEKLNKHELRELLVVKKLMEIKGSEKMISFLRS</sequence>
<dbReference type="InterPro" id="IPR052819">
    <property type="entry name" value="Chromatin_regulatory_protein"/>
</dbReference>
<dbReference type="GO" id="GO:0006357">
    <property type="term" value="P:regulation of transcription by RNA polymerase II"/>
    <property type="evidence" value="ECO:0007669"/>
    <property type="project" value="TreeGrafter"/>
</dbReference>
<reference evidence="7 8" key="1">
    <citation type="submission" date="2018-12" db="EMBL/GenBank/DDBJ databases">
        <authorList>
            <person name="Tiukova I."/>
            <person name="Dainat J."/>
        </authorList>
    </citation>
    <scope>NUCLEOTIDE SEQUENCE [LARGE SCALE GENOMIC DNA]</scope>
</reference>
<dbReference type="Proteomes" id="UP000290900">
    <property type="component" value="Unassembled WGS sequence"/>
</dbReference>
<dbReference type="PANTHER" id="PTHR47636:SF1">
    <property type="entry name" value="TRANSCRIPTIONAL REGULATORY PROTEIN RCO1"/>
    <property type="match status" value="1"/>
</dbReference>
<dbReference type="EMBL" id="CAACVR010000023">
    <property type="protein sequence ID" value="VEU22603.1"/>
    <property type="molecule type" value="Genomic_DNA"/>
</dbReference>
<evidence type="ECO:0000256" key="4">
    <source>
        <dbReference type="PROSITE-ProRule" id="PRU00146"/>
    </source>
</evidence>
<dbReference type="InterPro" id="IPR019787">
    <property type="entry name" value="Znf_PHD-finger"/>
</dbReference>
<dbReference type="InterPro" id="IPR013083">
    <property type="entry name" value="Znf_RING/FYVE/PHD"/>
</dbReference>
<dbReference type="PROSITE" id="PS01359">
    <property type="entry name" value="ZF_PHD_1"/>
    <property type="match status" value="1"/>
</dbReference>
<dbReference type="PANTHER" id="PTHR47636">
    <property type="entry name" value="TRANSCRIPTIONAL REGULATORY PROTEIN RCO1"/>
    <property type="match status" value="1"/>
</dbReference>
<dbReference type="SUPFAM" id="SSF57903">
    <property type="entry name" value="FYVE/PHD zinc finger"/>
    <property type="match status" value="2"/>
</dbReference>
<proteinExistence type="predicted"/>
<evidence type="ECO:0000256" key="3">
    <source>
        <dbReference type="ARBA" id="ARBA00022833"/>
    </source>
</evidence>
<keyword evidence="8" id="KW-1185">Reference proteome</keyword>
<evidence type="ECO:0000313" key="7">
    <source>
        <dbReference type="EMBL" id="VEU22603.1"/>
    </source>
</evidence>
<feature type="region of interest" description="Disordered" evidence="5">
    <location>
        <begin position="1"/>
        <end position="88"/>
    </location>
</feature>
<accession>A0A448YNZ6</accession>
<dbReference type="InterPro" id="IPR011011">
    <property type="entry name" value="Znf_FYVE_PHD"/>
</dbReference>
<organism evidence="7 8">
    <name type="scientific">Brettanomyces naardenensis</name>
    <name type="common">Yeast</name>
    <dbReference type="NCBI Taxonomy" id="13370"/>
    <lineage>
        <taxon>Eukaryota</taxon>
        <taxon>Fungi</taxon>
        <taxon>Dikarya</taxon>
        <taxon>Ascomycota</taxon>
        <taxon>Saccharomycotina</taxon>
        <taxon>Pichiomycetes</taxon>
        <taxon>Pichiales</taxon>
        <taxon>Pichiaceae</taxon>
        <taxon>Brettanomyces</taxon>
    </lineage>
</organism>
<dbReference type="PROSITE" id="PS50016">
    <property type="entry name" value="ZF_PHD_2"/>
    <property type="match status" value="2"/>
</dbReference>
<dbReference type="Gene3D" id="3.30.40.10">
    <property type="entry name" value="Zinc/RING finger domain, C3HC4 (zinc finger)"/>
    <property type="match status" value="2"/>
</dbReference>
<dbReference type="InterPro" id="IPR019786">
    <property type="entry name" value="Zinc_finger_PHD-type_CS"/>
</dbReference>